<proteinExistence type="predicted"/>
<reference evidence="1 2" key="1">
    <citation type="submission" date="2016-07" db="EMBL/GenBank/DDBJ databases">
        <title>Pervasive Adenine N6-methylation of Active Genes in Fungi.</title>
        <authorList>
            <consortium name="DOE Joint Genome Institute"/>
            <person name="Mondo S.J."/>
            <person name="Dannebaum R.O."/>
            <person name="Kuo R.C."/>
            <person name="Labutti K."/>
            <person name="Haridas S."/>
            <person name="Kuo A."/>
            <person name="Salamov A."/>
            <person name="Ahrendt S.R."/>
            <person name="Lipzen A."/>
            <person name="Sullivan W."/>
            <person name="Andreopoulos W.B."/>
            <person name="Clum A."/>
            <person name="Lindquist E."/>
            <person name="Daum C."/>
            <person name="Ramamoorthy G.K."/>
            <person name="Gryganskyi A."/>
            <person name="Culley D."/>
            <person name="Magnuson J.K."/>
            <person name="James T.Y."/>
            <person name="O'Malley M.A."/>
            <person name="Stajich J.E."/>
            <person name="Spatafora J.W."/>
            <person name="Visel A."/>
            <person name="Grigoriev I.V."/>
        </authorList>
    </citation>
    <scope>NUCLEOTIDE SEQUENCE [LARGE SCALE GENOMIC DNA]</scope>
    <source>
        <strain evidence="1 2">NRRL 3116</strain>
    </source>
</reference>
<evidence type="ECO:0000313" key="2">
    <source>
        <dbReference type="Proteomes" id="UP000193648"/>
    </source>
</evidence>
<organism evidence="1 2">
    <name type="scientific">Lobosporangium transversale</name>
    <dbReference type="NCBI Taxonomy" id="64571"/>
    <lineage>
        <taxon>Eukaryota</taxon>
        <taxon>Fungi</taxon>
        <taxon>Fungi incertae sedis</taxon>
        <taxon>Mucoromycota</taxon>
        <taxon>Mortierellomycotina</taxon>
        <taxon>Mortierellomycetes</taxon>
        <taxon>Mortierellales</taxon>
        <taxon>Mortierellaceae</taxon>
        <taxon>Lobosporangium</taxon>
    </lineage>
</organism>
<dbReference type="EMBL" id="MCFF01000041">
    <property type="protein sequence ID" value="ORZ07478.1"/>
    <property type="molecule type" value="Genomic_DNA"/>
</dbReference>
<name>A0A1Y2GD11_9FUNG</name>
<dbReference type="RefSeq" id="XP_021877985.1">
    <property type="nucleotide sequence ID" value="XM_022030485.1"/>
</dbReference>
<keyword evidence="2" id="KW-1185">Reference proteome</keyword>
<dbReference type="OrthoDB" id="19861at2759"/>
<dbReference type="InParanoid" id="A0A1Y2GD11"/>
<dbReference type="Proteomes" id="UP000193648">
    <property type="component" value="Unassembled WGS sequence"/>
</dbReference>
<evidence type="ECO:0000313" key="1">
    <source>
        <dbReference type="EMBL" id="ORZ07478.1"/>
    </source>
</evidence>
<accession>A0A1Y2GD11</accession>
<dbReference type="GeneID" id="33572327"/>
<protein>
    <submittedName>
        <fullName evidence="1">Uncharacterized protein</fullName>
    </submittedName>
</protein>
<dbReference type="AlphaFoldDB" id="A0A1Y2GD11"/>
<comment type="caution">
    <text evidence="1">The sequence shown here is derived from an EMBL/GenBank/DDBJ whole genome shotgun (WGS) entry which is preliminary data.</text>
</comment>
<sequence length="255" mass="28545">MGGKNPIAGCFLLVGTGPGLHELMKAKGANLLVPRSFSVWLLEIVSNEALTPAPKKLGDIFNSELPEETIHAFVKPPQQGRDQLMEAINAAGLTQKGLINGAPRLRALMSKELVSILKNVGIMVREEDHYYSIPQMATSLQNASFQEIDVISSPLGIRFPMLKMPDLYVRSAFKELYDENIKKFGVDRDIKAEDPQMVLTRTVVNSPPAPRLLTARTIFSVSPKTFNSDNNLYQEIEEEVPWKYYMAPWDLDELK</sequence>
<gene>
    <name evidence="1" type="ORF">BCR41DRAFT_424752</name>
</gene>